<dbReference type="InterPro" id="IPR047047">
    <property type="entry name" value="GST_Omega-like_C"/>
</dbReference>
<evidence type="ECO:0000313" key="5">
    <source>
        <dbReference type="Proteomes" id="UP000663836"/>
    </source>
</evidence>
<name>A0A820BFH9_9BILA</name>
<comment type="caution">
    <text evidence="4">The sequence shown here is derived from an EMBL/GenBank/DDBJ whole genome shotgun (WGS) entry which is preliminary data.</text>
</comment>
<dbReference type="GO" id="GO:0005737">
    <property type="term" value="C:cytoplasm"/>
    <property type="evidence" value="ECO:0007669"/>
    <property type="project" value="TreeGrafter"/>
</dbReference>
<organism evidence="4 5">
    <name type="scientific">Rotaria sordida</name>
    <dbReference type="NCBI Taxonomy" id="392033"/>
    <lineage>
        <taxon>Eukaryota</taxon>
        <taxon>Metazoa</taxon>
        <taxon>Spiralia</taxon>
        <taxon>Gnathifera</taxon>
        <taxon>Rotifera</taxon>
        <taxon>Eurotatoria</taxon>
        <taxon>Bdelloidea</taxon>
        <taxon>Philodinida</taxon>
        <taxon>Philodinidae</taxon>
        <taxon>Rotaria</taxon>
    </lineage>
</organism>
<dbReference type="InterPro" id="IPR010987">
    <property type="entry name" value="Glutathione-S-Trfase_C-like"/>
</dbReference>
<dbReference type="PANTHER" id="PTHR32419">
    <property type="entry name" value="GLUTATHIONYL-HYDROQUINONE REDUCTASE"/>
    <property type="match status" value="1"/>
</dbReference>
<dbReference type="Pfam" id="PF13410">
    <property type="entry name" value="GST_C_2"/>
    <property type="match status" value="1"/>
</dbReference>
<dbReference type="SUPFAM" id="SSF47616">
    <property type="entry name" value="GST C-terminal domain-like"/>
    <property type="match status" value="1"/>
</dbReference>
<proteinExistence type="predicted"/>
<dbReference type="Proteomes" id="UP000663836">
    <property type="component" value="Unassembled WGS sequence"/>
</dbReference>
<dbReference type="GO" id="GO:0004364">
    <property type="term" value="F:glutathione transferase activity"/>
    <property type="evidence" value="ECO:0007669"/>
    <property type="project" value="InterPro"/>
</dbReference>
<reference evidence="4" key="1">
    <citation type="submission" date="2021-02" db="EMBL/GenBank/DDBJ databases">
        <authorList>
            <person name="Nowell W R."/>
        </authorList>
    </citation>
    <scope>NUCLEOTIDE SEQUENCE</scope>
</reference>
<feature type="compositionally biased region" description="Basic and acidic residues" evidence="1">
    <location>
        <begin position="136"/>
        <end position="147"/>
    </location>
</feature>
<dbReference type="InterPro" id="IPR036282">
    <property type="entry name" value="Glutathione-S-Trfase_C_sf"/>
</dbReference>
<protein>
    <recommendedName>
        <fullName evidence="2">GST C-terminal domain-containing protein</fullName>
    </recommendedName>
</protein>
<feature type="region of interest" description="Disordered" evidence="1">
    <location>
        <begin position="127"/>
        <end position="147"/>
    </location>
</feature>
<evidence type="ECO:0000256" key="1">
    <source>
        <dbReference type="SAM" id="MobiDB-lite"/>
    </source>
</evidence>
<dbReference type="EMBL" id="CAJNOT010001280">
    <property type="protein sequence ID" value="CAF1175852.1"/>
    <property type="molecule type" value="Genomic_DNA"/>
</dbReference>
<evidence type="ECO:0000313" key="3">
    <source>
        <dbReference type="EMBL" id="CAF1175852.1"/>
    </source>
</evidence>
<gene>
    <name evidence="4" type="ORF">JBS370_LOCUS36727</name>
    <name evidence="3" type="ORF">ZHD862_LOCUS21477</name>
</gene>
<dbReference type="Gene3D" id="1.20.1050.10">
    <property type="match status" value="1"/>
</dbReference>
<dbReference type="AlphaFoldDB" id="A0A820BFH9"/>
<feature type="domain" description="GST C-terminal" evidence="2">
    <location>
        <begin position="1"/>
        <end position="113"/>
    </location>
</feature>
<evidence type="ECO:0000313" key="4">
    <source>
        <dbReference type="EMBL" id="CAF4205354.1"/>
    </source>
</evidence>
<dbReference type="CDD" id="cd03190">
    <property type="entry name" value="GST_C_Omega_like"/>
    <property type="match status" value="1"/>
</dbReference>
<sequence>MFVKLNSGVYRAGFAQTQQIYNQAFSGIFEMLDKLEKILSKQRYLINNEHITECDIRAWTTLVCFDPVYVTHFKCNKKMISKDYPNLFGFIRELYQTGNISETVDIDEIKKHYYQSHVHINPTRIIPQGPEIDYSQPHRRDIQKYEQ</sequence>
<dbReference type="PROSITE" id="PS50405">
    <property type="entry name" value="GST_CTER"/>
    <property type="match status" value="1"/>
</dbReference>
<dbReference type="Proteomes" id="UP000663864">
    <property type="component" value="Unassembled WGS sequence"/>
</dbReference>
<evidence type="ECO:0000259" key="2">
    <source>
        <dbReference type="PROSITE" id="PS50405"/>
    </source>
</evidence>
<dbReference type="PANTHER" id="PTHR32419:SF6">
    <property type="entry name" value="GLUTATHIONE S-TRANSFERASE OMEGA-LIKE 1-RELATED"/>
    <property type="match status" value="1"/>
</dbReference>
<dbReference type="InterPro" id="IPR016639">
    <property type="entry name" value="GST_Omega/GSH"/>
</dbReference>
<accession>A0A820BFH9</accession>
<dbReference type="EMBL" id="CAJOBD010015072">
    <property type="protein sequence ID" value="CAF4205354.1"/>
    <property type="molecule type" value="Genomic_DNA"/>
</dbReference>